<name>A0ABT5YPK7_9PROT</name>
<protein>
    <submittedName>
        <fullName evidence="6">Lysophospholipid acyltransferase family protein</fullName>
    </submittedName>
</protein>
<keyword evidence="4" id="KW-0472">Membrane</keyword>
<evidence type="ECO:0000256" key="3">
    <source>
        <dbReference type="ARBA" id="ARBA00023315"/>
    </source>
</evidence>
<dbReference type="RefSeq" id="WP_275823667.1">
    <property type="nucleotide sequence ID" value="NZ_JARHUD010000008.1"/>
</dbReference>
<dbReference type="GO" id="GO:0016746">
    <property type="term" value="F:acyltransferase activity"/>
    <property type="evidence" value="ECO:0007669"/>
    <property type="project" value="UniProtKB-KW"/>
</dbReference>
<dbReference type="Proteomes" id="UP001215503">
    <property type="component" value="Unassembled WGS sequence"/>
</dbReference>
<dbReference type="EMBL" id="JARHUD010000008">
    <property type="protein sequence ID" value="MDF2096900.1"/>
    <property type="molecule type" value="Genomic_DNA"/>
</dbReference>
<reference evidence="6 7" key="1">
    <citation type="submission" date="2023-03" db="EMBL/GenBank/DDBJ databases">
        <title>Fodinicurvata sp. CAU 1616 isolated from sea sendiment.</title>
        <authorList>
            <person name="Kim W."/>
        </authorList>
    </citation>
    <scope>NUCLEOTIDE SEQUENCE [LARGE SCALE GENOMIC DNA]</scope>
    <source>
        <strain evidence="6 7">CAU 1616</strain>
    </source>
</reference>
<keyword evidence="3 6" id="KW-0012">Acyltransferase</keyword>
<evidence type="ECO:0000313" key="7">
    <source>
        <dbReference type="Proteomes" id="UP001215503"/>
    </source>
</evidence>
<dbReference type="CDD" id="cd07989">
    <property type="entry name" value="LPLAT_AGPAT-like"/>
    <property type="match status" value="1"/>
</dbReference>
<keyword evidence="4" id="KW-0812">Transmembrane</keyword>
<evidence type="ECO:0000256" key="4">
    <source>
        <dbReference type="SAM" id="Phobius"/>
    </source>
</evidence>
<keyword evidence="4" id="KW-1133">Transmembrane helix</keyword>
<dbReference type="PANTHER" id="PTHR10434:SF40">
    <property type="entry name" value="1-ACYL-SN-GLYCEROL-3-PHOSPHATE ACYLTRANSFERASE"/>
    <property type="match status" value="1"/>
</dbReference>
<keyword evidence="2" id="KW-0808">Transferase</keyword>
<comment type="pathway">
    <text evidence="1">Lipid metabolism.</text>
</comment>
<dbReference type="SUPFAM" id="SSF69593">
    <property type="entry name" value="Glycerol-3-phosphate (1)-acyltransferase"/>
    <property type="match status" value="1"/>
</dbReference>
<organism evidence="6 7">
    <name type="scientific">Aquibaculum arenosum</name>
    <dbReference type="NCBI Taxonomy" id="3032591"/>
    <lineage>
        <taxon>Bacteria</taxon>
        <taxon>Pseudomonadati</taxon>
        <taxon>Pseudomonadota</taxon>
        <taxon>Alphaproteobacteria</taxon>
        <taxon>Rhodospirillales</taxon>
        <taxon>Rhodovibrionaceae</taxon>
        <taxon>Aquibaculum</taxon>
    </lineage>
</organism>
<gene>
    <name evidence="6" type="ORF">P2G67_13035</name>
</gene>
<keyword evidence="7" id="KW-1185">Reference proteome</keyword>
<accession>A0ABT5YPK7</accession>
<dbReference type="Pfam" id="PF01553">
    <property type="entry name" value="Acyltransferase"/>
    <property type="match status" value="1"/>
</dbReference>
<evidence type="ECO:0000259" key="5">
    <source>
        <dbReference type="SMART" id="SM00563"/>
    </source>
</evidence>
<feature type="domain" description="Phospholipid/glycerol acyltransferase" evidence="5">
    <location>
        <begin position="71"/>
        <end position="185"/>
    </location>
</feature>
<sequence>MTPLRSLLFNLYFMLLSLTLAIVYLPLLALPPRYLWAGGRLWVRLLYGGLRVICSLDYRIEGGHRLPQGAAVIASKHQSAWDTLIFMLLLPAPAMVLKRELLRIPLFGWYLRHLDMIAVDRTGGAAALQGLLRQARECLDAGRQVVIFPEGTRTAPGQRRRYQPGIAALYRALGEPVIPIALNSGHYWGRRAFNKRAGTIRLKVLPPIPPGLNRAVFMRQLQDAIDGESDALDRD</sequence>
<evidence type="ECO:0000313" key="6">
    <source>
        <dbReference type="EMBL" id="MDF2096900.1"/>
    </source>
</evidence>
<evidence type="ECO:0000256" key="2">
    <source>
        <dbReference type="ARBA" id="ARBA00022679"/>
    </source>
</evidence>
<proteinExistence type="predicted"/>
<dbReference type="SMART" id="SM00563">
    <property type="entry name" value="PlsC"/>
    <property type="match status" value="1"/>
</dbReference>
<comment type="caution">
    <text evidence="6">The sequence shown here is derived from an EMBL/GenBank/DDBJ whole genome shotgun (WGS) entry which is preliminary data.</text>
</comment>
<dbReference type="PANTHER" id="PTHR10434">
    <property type="entry name" value="1-ACYL-SN-GLYCEROL-3-PHOSPHATE ACYLTRANSFERASE"/>
    <property type="match status" value="1"/>
</dbReference>
<evidence type="ECO:0000256" key="1">
    <source>
        <dbReference type="ARBA" id="ARBA00005189"/>
    </source>
</evidence>
<dbReference type="InterPro" id="IPR002123">
    <property type="entry name" value="Plipid/glycerol_acylTrfase"/>
</dbReference>
<feature type="transmembrane region" description="Helical" evidence="4">
    <location>
        <begin position="6"/>
        <end position="29"/>
    </location>
</feature>